<reference evidence="8" key="1">
    <citation type="journal article" date="2017" name="Genome Announc.">
        <title>Genome sequences of Cyberlindnera fabianii 65, Pichia kudriavzevii 129, and Saccharomyces cerevisiae 131 isolated from fermented masau fruits in Zimbabwe.</title>
        <authorList>
            <person name="van Rijswijck I.M.H."/>
            <person name="Derks M.F.L."/>
            <person name="Abee T."/>
            <person name="de Ridder D."/>
            <person name="Smid E.J."/>
        </authorList>
    </citation>
    <scope>NUCLEOTIDE SEQUENCE [LARGE SCALE GENOMIC DNA]</scope>
    <source>
        <strain evidence="8">129</strain>
    </source>
</reference>
<gene>
    <name evidence="7" type="ORF">BOH78_2181</name>
</gene>
<dbReference type="GO" id="GO:0120230">
    <property type="term" value="F:recombinase activator activity"/>
    <property type="evidence" value="ECO:0007669"/>
    <property type="project" value="TreeGrafter"/>
</dbReference>
<keyword evidence="5" id="KW-0469">Meiosis</keyword>
<dbReference type="VEuPathDB" id="FungiDB:C5L36_0B03520"/>
<evidence type="ECO:0000313" key="8">
    <source>
        <dbReference type="Proteomes" id="UP000189274"/>
    </source>
</evidence>
<evidence type="ECO:0000259" key="6">
    <source>
        <dbReference type="Pfam" id="PF07106"/>
    </source>
</evidence>
<sequence length="206" mass="23783">MTVARKTLVKYMEKEYRPYAVTDLIGNLHNAITKALIIRLLDELVDKGTLIVKKYGKSSFYCYSELQVNEDMETTNLEKLQATKAEICSLEKEATKLKSILEKIKAEPSDKEIQLQVDELTTKQAYLRQEIDKHTTFPNSIDSTEVTTRIKKIEMKEKNVTENYKKIKKIHTEIYATLQEGVDGFERKSVSTELINLNNFNDLKPV</sequence>
<dbReference type="PANTHER" id="PTHR15938:SF0">
    <property type="entry name" value="HOMOLOGOUS-PAIRING PROTEIN 2 HOMOLOG"/>
    <property type="match status" value="1"/>
</dbReference>
<dbReference type="AlphaFoldDB" id="A0A1V2LPU5"/>
<evidence type="ECO:0000256" key="5">
    <source>
        <dbReference type="ARBA" id="ARBA00023254"/>
    </source>
</evidence>
<dbReference type="InterPro" id="IPR010776">
    <property type="entry name" value="Hop2_WH_dom"/>
</dbReference>
<dbReference type="Gene3D" id="1.10.10.10">
    <property type="entry name" value="Winged helix-like DNA-binding domain superfamily/Winged helix DNA-binding domain"/>
    <property type="match status" value="1"/>
</dbReference>
<organism evidence="7 8">
    <name type="scientific">Pichia kudriavzevii</name>
    <name type="common">Yeast</name>
    <name type="synonym">Issatchenkia orientalis</name>
    <dbReference type="NCBI Taxonomy" id="4909"/>
    <lineage>
        <taxon>Eukaryota</taxon>
        <taxon>Fungi</taxon>
        <taxon>Dikarya</taxon>
        <taxon>Ascomycota</taxon>
        <taxon>Saccharomycotina</taxon>
        <taxon>Pichiomycetes</taxon>
        <taxon>Pichiales</taxon>
        <taxon>Pichiaceae</taxon>
        <taxon>Pichia</taxon>
    </lineage>
</organism>
<dbReference type="GO" id="GO:0007129">
    <property type="term" value="P:homologous chromosome pairing at meiosis"/>
    <property type="evidence" value="ECO:0007669"/>
    <property type="project" value="TreeGrafter"/>
</dbReference>
<dbReference type="GO" id="GO:0003690">
    <property type="term" value="F:double-stranded DNA binding"/>
    <property type="evidence" value="ECO:0007669"/>
    <property type="project" value="TreeGrafter"/>
</dbReference>
<keyword evidence="4" id="KW-0539">Nucleus</keyword>
<feature type="domain" description="Homologous-pairing protein 2 winged helix" evidence="6">
    <location>
        <begin position="5"/>
        <end position="63"/>
    </location>
</feature>
<dbReference type="PANTHER" id="PTHR15938">
    <property type="entry name" value="TBP-1 INTERACTING PROTEIN"/>
    <property type="match status" value="1"/>
</dbReference>
<evidence type="ECO:0000256" key="2">
    <source>
        <dbReference type="ARBA" id="ARBA00007922"/>
    </source>
</evidence>
<dbReference type="GO" id="GO:0120231">
    <property type="term" value="C:DNA recombinase auxiliary factor complex"/>
    <property type="evidence" value="ECO:0007669"/>
    <property type="project" value="TreeGrafter"/>
</dbReference>
<evidence type="ECO:0000313" key="7">
    <source>
        <dbReference type="EMBL" id="ONH74799.1"/>
    </source>
</evidence>
<evidence type="ECO:0000256" key="4">
    <source>
        <dbReference type="ARBA" id="ARBA00023242"/>
    </source>
</evidence>
<accession>A0A1V2LPU5</accession>
<proteinExistence type="inferred from homology"/>
<dbReference type="EMBL" id="MQVM01000008">
    <property type="protein sequence ID" value="ONH74799.1"/>
    <property type="molecule type" value="Genomic_DNA"/>
</dbReference>
<dbReference type="GO" id="GO:0000794">
    <property type="term" value="C:condensed nuclear chromosome"/>
    <property type="evidence" value="ECO:0007669"/>
    <property type="project" value="TreeGrafter"/>
</dbReference>
<comment type="similarity">
    <text evidence="2">Belongs to the HOP2 family.</text>
</comment>
<comment type="caution">
    <text evidence="7">The sequence shown here is derived from an EMBL/GenBank/DDBJ whole genome shotgun (WGS) entry which is preliminary data.</text>
</comment>
<dbReference type="Proteomes" id="UP000189274">
    <property type="component" value="Unassembled WGS sequence"/>
</dbReference>
<comment type="subcellular location">
    <subcellularLocation>
        <location evidence="1">Nucleus</location>
    </subcellularLocation>
</comment>
<evidence type="ECO:0000256" key="1">
    <source>
        <dbReference type="ARBA" id="ARBA00004123"/>
    </source>
</evidence>
<keyword evidence="3" id="KW-0233">DNA recombination</keyword>
<dbReference type="InterPro" id="IPR036388">
    <property type="entry name" value="WH-like_DNA-bd_sf"/>
</dbReference>
<dbReference type="GO" id="GO:0000709">
    <property type="term" value="P:meiotic joint molecule formation"/>
    <property type="evidence" value="ECO:0007669"/>
    <property type="project" value="TreeGrafter"/>
</dbReference>
<protein>
    <submittedName>
        <fullName evidence="7">Homologous-pairing protein 2</fullName>
    </submittedName>
</protein>
<evidence type="ECO:0000256" key="3">
    <source>
        <dbReference type="ARBA" id="ARBA00023172"/>
    </source>
</evidence>
<dbReference type="GO" id="GO:0010774">
    <property type="term" value="P:meiotic strand invasion involved in reciprocal meiotic recombination"/>
    <property type="evidence" value="ECO:0007669"/>
    <property type="project" value="TreeGrafter"/>
</dbReference>
<dbReference type="Pfam" id="PF07106">
    <property type="entry name" value="WHD_TBPIP"/>
    <property type="match status" value="1"/>
</dbReference>
<name>A0A1V2LPU5_PICKU</name>